<evidence type="ECO:0000313" key="2">
    <source>
        <dbReference type="Proteomes" id="UP000285906"/>
    </source>
</evidence>
<comment type="caution">
    <text evidence="1">The sequence shown here is derived from an EMBL/GenBank/DDBJ whole genome shotgun (WGS) entry which is preliminary data.</text>
</comment>
<gene>
    <name evidence="1" type="ORF">BXY58_2062</name>
</gene>
<accession>A0A420D959</accession>
<name>A0A420D959_9FLAO</name>
<proteinExistence type="predicted"/>
<dbReference type="Proteomes" id="UP000285906">
    <property type="component" value="Unassembled WGS sequence"/>
</dbReference>
<dbReference type="AlphaFoldDB" id="A0A420D959"/>
<evidence type="ECO:0000313" key="1">
    <source>
        <dbReference type="EMBL" id="RKE87186.1"/>
    </source>
</evidence>
<sequence length="176" mass="20521">MFKAILSFSILSSFCFGQSHEQLMHYSRYYNQDIDSFKDFMKVEPSVVQTNSGIQQMVYELNNHNIGIEEHPSNNNRIGELYVFQTNDSHSHAQSEWNKYFSAMNNDQSLTFVKGIFDDGIVKENNLSFDELITLLNSRNLNTNRSYGVRYTKNNTYFSLFVIKGKLVFTVDDKNF</sequence>
<reference evidence="1 2" key="1">
    <citation type="submission" date="2018-09" db="EMBL/GenBank/DDBJ databases">
        <title>Genomic Encyclopedia of Archaeal and Bacterial Type Strains, Phase II (KMG-II): from individual species to whole genera.</title>
        <authorList>
            <person name="Goeker M."/>
        </authorList>
    </citation>
    <scope>NUCLEOTIDE SEQUENCE [LARGE SCALE GENOMIC DNA]</scope>
    <source>
        <strain evidence="1 2">DSM 27620</strain>
    </source>
</reference>
<dbReference type="RefSeq" id="WP_120213695.1">
    <property type="nucleotide sequence ID" value="NZ_BMCW01000004.1"/>
</dbReference>
<dbReference type="EMBL" id="RAQH01000005">
    <property type="protein sequence ID" value="RKE87186.1"/>
    <property type="molecule type" value="Genomic_DNA"/>
</dbReference>
<protein>
    <submittedName>
        <fullName evidence="1">Uncharacterized protein</fullName>
    </submittedName>
</protein>
<organism evidence="1 2">
    <name type="scientific">Epilithonimonas arachidiradicis</name>
    <dbReference type="NCBI Taxonomy" id="1617282"/>
    <lineage>
        <taxon>Bacteria</taxon>
        <taxon>Pseudomonadati</taxon>
        <taxon>Bacteroidota</taxon>
        <taxon>Flavobacteriia</taxon>
        <taxon>Flavobacteriales</taxon>
        <taxon>Weeksellaceae</taxon>
        <taxon>Chryseobacterium group</taxon>
        <taxon>Epilithonimonas</taxon>
    </lineage>
</organism>
<dbReference type="OrthoDB" id="1261439at2"/>